<organism evidence="2 3">
    <name type="scientific">Candidatus Mucispirillum faecigallinarum</name>
    <dbReference type="NCBI Taxonomy" id="2838699"/>
    <lineage>
        <taxon>Bacteria</taxon>
        <taxon>Pseudomonadati</taxon>
        <taxon>Deferribacterota</taxon>
        <taxon>Deferribacteres</taxon>
        <taxon>Deferribacterales</taxon>
        <taxon>Mucispirillaceae</taxon>
        <taxon>Mucispirillum</taxon>
    </lineage>
</organism>
<evidence type="ECO:0000256" key="1">
    <source>
        <dbReference type="SAM" id="Phobius"/>
    </source>
</evidence>
<sequence>MSDTNQEKLLTGLDKEKKQVLDYTARTKFADMFNTLLVANQSYNPDDTLNAISTYVDNYDEFNIVYYSVISNTIFFDERFKKEDFYSNIESFLSKVSNSYRVMKERNDSEIDKMAVIYRFAIKMFEHVSLAATQVDKISGSIIIETEKAVQETKKEVNTTLKEQSDKDKEEIKKYYKGLEKDSITIMGMFVAIVLAFTGSVIIPTNLVNNAANIEPAKLVLLLSGVAFIFINLLYQLIRFLLIINEKSESITKLYDISVVNVILIIVFAVSLYCL</sequence>
<feature type="transmembrane region" description="Helical" evidence="1">
    <location>
        <begin position="219"/>
        <end position="242"/>
    </location>
</feature>
<keyword evidence="1" id="KW-1133">Transmembrane helix</keyword>
<proteinExistence type="predicted"/>
<keyword evidence="1" id="KW-0472">Membrane</keyword>
<keyword evidence="1" id="KW-0812">Transmembrane</keyword>
<accession>A0A9D2KAS5</accession>
<dbReference type="EMBL" id="DXAQ01000059">
    <property type="protein sequence ID" value="HIZ89045.1"/>
    <property type="molecule type" value="Genomic_DNA"/>
</dbReference>
<feature type="transmembrane region" description="Helical" evidence="1">
    <location>
        <begin position="254"/>
        <end position="273"/>
    </location>
</feature>
<reference evidence="2" key="2">
    <citation type="submission" date="2021-04" db="EMBL/GenBank/DDBJ databases">
        <authorList>
            <person name="Gilroy R."/>
        </authorList>
    </citation>
    <scope>NUCLEOTIDE SEQUENCE</scope>
    <source>
        <strain evidence="2">ChiW4-1371</strain>
    </source>
</reference>
<evidence type="ECO:0000313" key="2">
    <source>
        <dbReference type="EMBL" id="HIZ89045.1"/>
    </source>
</evidence>
<reference evidence="2" key="1">
    <citation type="journal article" date="2021" name="PeerJ">
        <title>Extensive microbial diversity within the chicken gut microbiome revealed by metagenomics and culture.</title>
        <authorList>
            <person name="Gilroy R."/>
            <person name="Ravi A."/>
            <person name="Getino M."/>
            <person name="Pursley I."/>
            <person name="Horton D.L."/>
            <person name="Alikhan N.F."/>
            <person name="Baker D."/>
            <person name="Gharbi K."/>
            <person name="Hall N."/>
            <person name="Watson M."/>
            <person name="Adriaenssens E.M."/>
            <person name="Foster-Nyarko E."/>
            <person name="Jarju S."/>
            <person name="Secka A."/>
            <person name="Antonio M."/>
            <person name="Oren A."/>
            <person name="Chaudhuri R.R."/>
            <person name="La Ragione R."/>
            <person name="Hildebrand F."/>
            <person name="Pallen M.J."/>
        </authorList>
    </citation>
    <scope>NUCLEOTIDE SEQUENCE</scope>
    <source>
        <strain evidence="2">ChiW4-1371</strain>
    </source>
</reference>
<dbReference type="Proteomes" id="UP000824176">
    <property type="component" value="Unassembled WGS sequence"/>
</dbReference>
<comment type="caution">
    <text evidence="2">The sequence shown here is derived from an EMBL/GenBank/DDBJ whole genome shotgun (WGS) entry which is preliminary data.</text>
</comment>
<evidence type="ECO:0000313" key="3">
    <source>
        <dbReference type="Proteomes" id="UP000824176"/>
    </source>
</evidence>
<gene>
    <name evidence="2" type="ORF">H9804_03800</name>
</gene>
<name>A0A9D2KAS5_9BACT</name>
<protein>
    <submittedName>
        <fullName evidence="2">Uncharacterized protein</fullName>
    </submittedName>
</protein>
<dbReference type="AlphaFoldDB" id="A0A9D2KAS5"/>
<feature type="transmembrane region" description="Helical" evidence="1">
    <location>
        <begin position="184"/>
        <end position="207"/>
    </location>
</feature>